<gene>
    <name evidence="1" type="ORF">PAHAL_5G536800</name>
</gene>
<dbReference type="AlphaFoldDB" id="A0A2T8IPF4"/>
<proteinExistence type="predicted"/>
<evidence type="ECO:0000313" key="1">
    <source>
        <dbReference type="EMBL" id="PVH39563.1"/>
    </source>
</evidence>
<dbReference type="Proteomes" id="UP000243499">
    <property type="component" value="Chromosome 5"/>
</dbReference>
<accession>A0A2T8IPF4</accession>
<reference evidence="1" key="1">
    <citation type="submission" date="2018-04" db="EMBL/GenBank/DDBJ databases">
        <title>WGS assembly of Panicum hallii.</title>
        <authorList>
            <person name="Lovell J."/>
            <person name="Jenkins J."/>
            <person name="Lowry D."/>
            <person name="Mamidi S."/>
            <person name="Sreedasyam A."/>
            <person name="Weng X."/>
            <person name="Barry K."/>
            <person name="Bonette J."/>
            <person name="Campitelli B."/>
            <person name="Daum C."/>
            <person name="Gordon S."/>
            <person name="Gould B."/>
            <person name="Lipzen A."/>
            <person name="Macqueen A."/>
            <person name="Palacio-Mejia J."/>
            <person name="Plott C."/>
            <person name="Shakirov E."/>
            <person name="Shu S."/>
            <person name="Yoshinaga Y."/>
            <person name="Zane M."/>
            <person name="Rokhsar D."/>
            <person name="Grimwood J."/>
            <person name="Schmutz J."/>
            <person name="Juenger T."/>
        </authorList>
    </citation>
    <scope>NUCLEOTIDE SEQUENCE [LARGE SCALE GENOMIC DNA]</scope>
    <source>
        <strain evidence="1">FIL2</strain>
    </source>
</reference>
<dbReference type="EMBL" id="CM008050">
    <property type="protein sequence ID" value="PVH39563.1"/>
    <property type="molecule type" value="Genomic_DNA"/>
</dbReference>
<sequence length="72" mass="8335">MLEPALSAHKHSGPHVLTYLHHILGAYEMLDSTVYAMQPTSDVRWLLSLQTTSKLPRTYLVEFDSIIEFYRN</sequence>
<protein>
    <submittedName>
        <fullName evidence="1">Uncharacterized protein</fullName>
    </submittedName>
</protein>
<organism evidence="1">
    <name type="scientific">Panicum hallii</name>
    <dbReference type="NCBI Taxonomy" id="206008"/>
    <lineage>
        <taxon>Eukaryota</taxon>
        <taxon>Viridiplantae</taxon>
        <taxon>Streptophyta</taxon>
        <taxon>Embryophyta</taxon>
        <taxon>Tracheophyta</taxon>
        <taxon>Spermatophyta</taxon>
        <taxon>Magnoliopsida</taxon>
        <taxon>Liliopsida</taxon>
        <taxon>Poales</taxon>
        <taxon>Poaceae</taxon>
        <taxon>PACMAD clade</taxon>
        <taxon>Panicoideae</taxon>
        <taxon>Panicodae</taxon>
        <taxon>Paniceae</taxon>
        <taxon>Panicinae</taxon>
        <taxon>Panicum</taxon>
        <taxon>Panicum sect. Panicum</taxon>
    </lineage>
</organism>
<name>A0A2T8IPF4_9POAL</name>
<dbReference type="Gramene" id="PVH39563">
    <property type="protein sequence ID" value="PVH39563"/>
    <property type="gene ID" value="PAHAL_5G536800"/>
</dbReference>